<gene>
    <name evidence="1" type="ORF">FA95DRAFT_1564547</name>
</gene>
<proteinExistence type="predicted"/>
<dbReference type="EMBL" id="MU276078">
    <property type="protein sequence ID" value="KAI0042211.1"/>
    <property type="molecule type" value="Genomic_DNA"/>
</dbReference>
<dbReference type="Proteomes" id="UP000814033">
    <property type="component" value="Unassembled WGS sequence"/>
</dbReference>
<keyword evidence="2" id="KW-1185">Reference proteome</keyword>
<name>A0ACB8RF16_9AGAM</name>
<protein>
    <submittedName>
        <fullName evidence="1">Uncharacterized protein</fullName>
    </submittedName>
</protein>
<sequence>MASFSTIGSRSPPPASYSPGPSSGPVAVSCSQWFVIPSPPRVTCSRRPTAYNSASSFTLSARTAAARRQTCSLPYSVQISASFGSAPSCGSLSALRDHSDRWRYSPRAPPPRVAGADC</sequence>
<evidence type="ECO:0000313" key="2">
    <source>
        <dbReference type="Proteomes" id="UP000814033"/>
    </source>
</evidence>
<reference evidence="1" key="1">
    <citation type="submission" date="2021-02" db="EMBL/GenBank/DDBJ databases">
        <authorList>
            <consortium name="DOE Joint Genome Institute"/>
            <person name="Ahrendt S."/>
            <person name="Looney B.P."/>
            <person name="Miyauchi S."/>
            <person name="Morin E."/>
            <person name="Drula E."/>
            <person name="Courty P.E."/>
            <person name="Chicoki N."/>
            <person name="Fauchery L."/>
            <person name="Kohler A."/>
            <person name="Kuo A."/>
            <person name="Labutti K."/>
            <person name="Pangilinan J."/>
            <person name="Lipzen A."/>
            <person name="Riley R."/>
            <person name="Andreopoulos W."/>
            <person name="He G."/>
            <person name="Johnson J."/>
            <person name="Barry K.W."/>
            <person name="Grigoriev I.V."/>
            <person name="Nagy L."/>
            <person name="Hibbett D."/>
            <person name="Henrissat B."/>
            <person name="Matheny P.B."/>
            <person name="Labbe J."/>
            <person name="Martin F."/>
        </authorList>
    </citation>
    <scope>NUCLEOTIDE SEQUENCE</scope>
    <source>
        <strain evidence="1">FP105234-sp</strain>
    </source>
</reference>
<reference evidence="1" key="2">
    <citation type="journal article" date="2022" name="New Phytol.">
        <title>Evolutionary transition to the ectomycorrhizal habit in the genomes of a hyperdiverse lineage of mushroom-forming fungi.</title>
        <authorList>
            <person name="Looney B."/>
            <person name="Miyauchi S."/>
            <person name="Morin E."/>
            <person name="Drula E."/>
            <person name="Courty P.E."/>
            <person name="Kohler A."/>
            <person name="Kuo A."/>
            <person name="LaButti K."/>
            <person name="Pangilinan J."/>
            <person name="Lipzen A."/>
            <person name="Riley R."/>
            <person name="Andreopoulos W."/>
            <person name="He G."/>
            <person name="Johnson J."/>
            <person name="Nolan M."/>
            <person name="Tritt A."/>
            <person name="Barry K.W."/>
            <person name="Grigoriev I.V."/>
            <person name="Nagy L.G."/>
            <person name="Hibbett D."/>
            <person name="Henrissat B."/>
            <person name="Matheny P.B."/>
            <person name="Labbe J."/>
            <person name="Martin F.M."/>
        </authorList>
    </citation>
    <scope>NUCLEOTIDE SEQUENCE</scope>
    <source>
        <strain evidence="1">FP105234-sp</strain>
    </source>
</reference>
<evidence type="ECO:0000313" key="1">
    <source>
        <dbReference type="EMBL" id="KAI0042211.1"/>
    </source>
</evidence>
<comment type="caution">
    <text evidence="1">The sequence shown here is derived from an EMBL/GenBank/DDBJ whole genome shotgun (WGS) entry which is preliminary data.</text>
</comment>
<organism evidence="1 2">
    <name type="scientific">Auriscalpium vulgare</name>
    <dbReference type="NCBI Taxonomy" id="40419"/>
    <lineage>
        <taxon>Eukaryota</taxon>
        <taxon>Fungi</taxon>
        <taxon>Dikarya</taxon>
        <taxon>Basidiomycota</taxon>
        <taxon>Agaricomycotina</taxon>
        <taxon>Agaricomycetes</taxon>
        <taxon>Russulales</taxon>
        <taxon>Auriscalpiaceae</taxon>
        <taxon>Auriscalpium</taxon>
    </lineage>
</organism>
<accession>A0ACB8RF16</accession>